<dbReference type="NCBIfam" id="NF002999">
    <property type="entry name" value="PRK03767.1"/>
    <property type="match status" value="1"/>
</dbReference>
<dbReference type="Proteomes" id="UP001386955">
    <property type="component" value="Unassembled WGS sequence"/>
</dbReference>
<comment type="cofactor">
    <cofactor evidence="1">
        <name>FMN</name>
        <dbReference type="ChEBI" id="CHEBI:58210"/>
    </cofactor>
</comment>
<evidence type="ECO:0000313" key="8">
    <source>
        <dbReference type="Proteomes" id="UP001386955"/>
    </source>
</evidence>
<dbReference type="InterPro" id="IPR010089">
    <property type="entry name" value="Flavoprotein_WrbA-like"/>
</dbReference>
<dbReference type="EC" id="1.6.5.2" evidence="3"/>
<evidence type="ECO:0000256" key="4">
    <source>
        <dbReference type="ARBA" id="ARBA00047678"/>
    </source>
</evidence>
<proteinExistence type="inferred from homology"/>
<dbReference type="GO" id="GO:0016020">
    <property type="term" value="C:membrane"/>
    <property type="evidence" value="ECO:0007669"/>
    <property type="project" value="TreeGrafter"/>
</dbReference>
<evidence type="ECO:0000256" key="3">
    <source>
        <dbReference type="ARBA" id="ARBA00012648"/>
    </source>
</evidence>
<dbReference type="PROSITE" id="PS50902">
    <property type="entry name" value="FLAVODOXIN_LIKE"/>
    <property type="match status" value="1"/>
</dbReference>
<dbReference type="NCBIfam" id="TIGR01755">
    <property type="entry name" value="flav_wrbA"/>
    <property type="match status" value="1"/>
</dbReference>
<comment type="catalytic activity">
    <reaction evidence="5">
        <text>a quinone + NADPH + H(+) = a quinol + NADP(+)</text>
        <dbReference type="Rhea" id="RHEA:46164"/>
        <dbReference type="ChEBI" id="CHEBI:15378"/>
        <dbReference type="ChEBI" id="CHEBI:24646"/>
        <dbReference type="ChEBI" id="CHEBI:57783"/>
        <dbReference type="ChEBI" id="CHEBI:58349"/>
        <dbReference type="ChEBI" id="CHEBI:132124"/>
        <dbReference type="EC" id="1.6.5.2"/>
    </reaction>
</comment>
<evidence type="ECO:0000256" key="5">
    <source>
        <dbReference type="ARBA" id="ARBA00048983"/>
    </source>
</evidence>
<dbReference type="GO" id="GO:0003955">
    <property type="term" value="F:NAD(P)H dehydrogenase (quinone) activity"/>
    <property type="evidence" value="ECO:0007669"/>
    <property type="project" value="UniProtKB-EC"/>
</dbReference>
<evidence type="ECO:0000259" key="6">
    <source>
        <dbReference type="PROSITE" id="PS50902"/>
    </source>
</evidence>
<comment type="similarity">
    <text evidence="2">Belongs to the WrbA family.</text>
</comment>
<feature type="domain" description="Flavodoxin-like" evidence="6">
    <location>
        <begin position="5"/>
        <end position="206"/>
    </location>
</feature>
<dbReference type="AlphaFoldDB" id="A0AAN9XRA9"/>
<evidence type="ECO:0000313" key="7">
    <source>
        <dbReference type="EMBL" id="KAK7405130.1"/>
    </source>
</evidence>
<evidence type="ECO:0000256" key="2">
    <source>
        <dbReference type="ARBA" id="ARBA00006961"/>
    </source>
</evidence>
<comment type="catalytic activity">
    <reaction evidence="4">
        <text>a quinone + NADH + H(+) = a quinol + NAD(+)</text>
        <dbReference type="Rhea" id="RHEA:46160"/>
        <dbReference type="ChEBI" id="CHEBI:15378"/>
        <dbReference type="ChEBI" id="CHEBI:24646"/>
        <dbReference type="ChEBI" id="CHEBI:57540"/>
        <dbReference type="ChEBI" id="CHEBI:57945"/>
        <dbReference type="ChEBI" id="CHEBI:132124"/>
        <dbReference type="EC" id="1.6.5.2"/>
    </reaction>
</comment>
<dbReference type="Pfam" id="PF03358">
    <property type="entry name" value="FMN_red"/>
    <property type="match status" value="1"/>
</dbReference>
<dbReference type="InterPro" id="IPR008254">
    <property type="entry name" value="Flavodoxin/NO_synth"/>
</dbReference>
<gene>
    <name evidence="7" type="ORF">VNO78_06328</name>
</gene>
<keyword evidence="8" id="KW-1185">Reference proteome</keyword>
<dbReference type="InterPro" id="IPR029039">
    <property type="entry name" value="Flavoprotein-like_sf"/>
</dbReference>
<dbReference type="PANTHER" id="PTHR30546">
    <property type="entry name" value="FLAVODOXIN-RELATED PROTEIN WRBA-RELATED"/>
    <property type="match status" value="1"/>
</dbReference>
<dbReference type="InterPro" id="IPR005025">
    <property type="entry name" value="FMN_Rdtase-like_dom"/>
</dbReference>
<comment type="caution">
    <text evidence="7">The sequence shown here is derived from an EMBL/GenBank/DDBJ whole genome shotgun (WGS) entry which is preliminary data.</text>
</comment>
<evidence type="ECO:0000256" key="1">
    <source>
        <dbReference type="ARBA" id="ARBA00001917"/>
    </source>
</evidence>
<dbReference type="EMBL" id="JAYMYS010000002">
    <property type="protein sequence ID" value="KAK7405130.1"/>
    <property type="molecule type" value="Genomic_DNA"/>
</dbReference>
<dbReference type="FunFam" id="3.40.50.360:FF:000001">
    <property type="entry name" value="NAD(P)H dehydrogenase (Quinone) FQR1-like"/>
    <property type="match status" value="1"/>
</dbReference>
<reference evidence="7 8" key="1">
    <citation type="submission" date="2024-01" db="EMBL/GenBank/DDBJ databases">
        <title>The genomes of 5 underutilized Papilionoideae crops provide insights into root nodulation and disease resistanc.</title>
        <authorList>
            <person name="Jiang F."/>
        </authorList>
    </citation>
    <scope>NUCLEOTIDE SEQUENCE [LARGE SCALE GENOMIC DNA]</scope>
    <source>
        <strain evidence="7">DUOXIRENSHENG_FW03</strain>
        <tissue evidence="7">Leaves</tissue>
    </source>
</reference>
<dbReference type="Gene3D" id="3.40.50.360">
    <property type="match status" value="1"/>
</dbReference>
<name>A0AAN9XRA9_PSOTE</name>
<organism evidence="7 8">
    <name type="scientific">Psophocarpus tetragonolobus</name>
    <name type="common">Winged bean</name>
    <name type="synonym">Dolichos tetragonolobus</name>
    <dbReference type="NCBI Taxonomy" id="3891"/>
    <lineage>
        <taxon>Eukaryota</taxon>
        <taxon>Viridiplantae</taxon>
        <taxon>Streptophyta</taxon>
        <taxon>Embryophyta</taxon>
        <taxon>Tracheophyta</taxon>
        <taxon>Spermatophyta</taxon>
        <taxon>Magnoliopsida</taxon>
        <taxon>eudicotyledons</taxon>
        <taxon>Gunneridae</taxon>
        <taxon>Pentapetalae</taxon>
        <taxon>rosids</taxon>
        <taxon>fabids</taxon>
        <taxon>Fabales</taxon>
        <taxon>Fabaceae</taxon>
        <taxon>Papilionoideae</taxon>
        <taxon>50 kb inversion clade</taxon>
        <taxon>NPAAA clade</taxon>
        <taxon>indigoferoid/millettioid clade</taxon>
        <taxon>Phaseoleae</taxon>
        <taxon>Psophocarpus</taxon>
    </lineage>
</organism>
<dbReference type="GO" id="GO:0010181">
    <property type="term" value="F:FMN binding"/>
    <property type="evidence" value="ECO:0007669"/>
    <property type="project" value="InterPro"/>
</dbReference>
<dbReference type="PANTHER" id="PTHR30546:SF53">
    <property type="entry name" value="NAD(P)H DEHYDROGENASE (QUINONE)"/>
    <property type="match status" value="1"/>
</dbReference>
<accession>A0AAN9XRA9</accession>
<dbReference type="SUPFAM" id="SSF52218">
    <property type="entry name" value="Flavoproteins"/>
    <property type="match status" value="1"/>
</dbReference>
<sequence>MAVKIYIVYYSTFGHIAKLAKKVLIGVNFVEGVEAKLWQIPETVPDEELMRLRAPVREHSVPVISPNDLIEADGFIFCFPTRFGMMNSSFKEFLEATEDICKAQLLAGKPAGIITSASSQGGGQETTVLTSIPALAYHGMIYVPFGIDFTYSNEYGNIDDDVKGGSPYGAGTYAGQNRPNFFEYMHAIQNGKYFACITKQLKGTTA</sequence>
<protein>
    <recommendedName>
        <fullName evidence="3">NAD(P)H dehydrogenase (quinone)</fullName>
        <ecNumber evidence="3">1.6.5.2</ecNumber>
    </recommendedName>
</protein>